<evidence type="ECO:0000256" key="7">
    <source>
        <dbReference type="RuleBase" id="RU361218"/>
    </source>
</evidence>
<dbReference type="PRINTS" id="PR00259">
    <property type="entry name" value="TMFOUR"/>
</dbReference>
<sequence>MGCATALIKYLVFIFNALCAILGITVVVVNSIALKDVAEETRPIVIFFIVIGSIVFLISFFGCCGAIKQNTCLTWMYSIIMLIILVLSAVLCFAYVRNIDESQIAHELLNTAWSKQQNGTDAMAIYQTTFKCCGISGPIDYTKSNLTLPTSCYVTNSTTTTSTHTVYPDGCLNKLIDFYEQAIKLVRVFGWILIAVEAAAFVCATILGIHFNNEQRRSRY</sequence>
<feature type="disulfide bond" evidence="6">
    <location>
        <begin position="132"/>
        <end position="171"/>
    </location>
</feature>
<evidence type="ECO:0000313" key="9">
    <source>
        <dbReference type="RefSeq" id="XP_023162719.1"/>
    </source>
</evidence>
<reference evidence="9" key="1">
    <citation type="submission" date="2025-08" db="UniProtKB">
        <authorList>
            <consortium name="RefSeq"/>
        </authorList>
    </citation>
    <scope>IDENTIFICATION</scope>
    <source>
        <strain evidence="9">15085-1641.00</strain>
        <tissue evidence="9">Whole body</tissue>
    </source>
</reference>
<protein>
    <recommendedName>
        <fullName evidence="7">Tetraspanin</fullName>
    </recommendedName>
</protein>
<evidence type="ECO:0000256" key="1">
    <source>
        <dbReference type="ARBA" id="ARBA00004141"/>
    </source>
</evidence>
<keyword evidence="3 7" id="KW-0812">Transmembrane</keyword>
<keyword evidence="6" id="KW-1015">Disulfide bond</keyword>
<evidence type="ECO:0000256" key="4">
    <source>
        <dbReference type="ARBA" id="ARBA00022989"/>
    </source>
</evidence>
<dbReference type="OMA" id="FVFRMHF"/>
<dbReference type="PIRSF" id="PIRSF002419">
    <property type="entry name" value="Tetraspanin"/>
    <property type="match status" value="1"/>
</dbReference>
<dbReference type="Pfam" id="PF00335">
    <property type="entry name" value="Tetraspanin"/>
    <property type="match status" value="1"/>
</dbReference>
<evidence type="ECO:0000256" key="2">
    <source>
        <dbReference type="ARBA" id="ARBA00006840"/>
    </source>
</evidence>
<comment type="similarity">
    <text evidence="2 7">Belongs to the tetraspanin (TM4SF) family.</text>
</comment>
<evidence type="ECO:0000256" key="6">
    <source>
        <dbReference type="PIRSR" id="PIRSR002419-1"/>
    </source>
</evidence>
<dbReference type="PANTHER" id="PTHR19282">
    <property type="entry name" value="TETRASPANIN"/>
    <property type="match status" value="1"/>
</dbReference>
<feature type="transmembrane region" description="Helical" evidence="7">
    <location>
        <begin position="44"/>
        <end position="67"/>
    </location>
</feature>
<accession>A0A6J1L814</accession>
<evidence type="ECO:0000256" key="5">
    <source>
        <dbReference type="ARBA" id="ARBA00023136"/>
    </source>
</evidence>
<dbReference type="InterPro" id="IPR018499">
    <property type="entry name" value="Tetraspanin/Peripherin"/>
</dbReference>
<dbReference type="KEGG" id="dhe:111593885"/>
<dbReference type="InterPro" id="IPR000301">
    <property type="entry name" value="Tetraspanin_animals"/>
</dbReference>
<feature type="transmembrane region" description="Helical" evidence="7">
    <location>
        <begin position="188"/>
        <end position="211"/>
    </location>
</feature>
<dbReference type="GO" id="GO:0005886">
    <property type="term" value="C:plasma membrane"/>
    <property type="evidence" value="ECO:0007669"/>
    <property type="project" value="TreeGrafter"/>
</dbReference>
<dbReference type="GeneID" id="111593885"/>
<dbReference type="OrthoDB" id="71600at2759"/>
<gene>
    <name evidence="9" type="primary">LOC111593885</name>
</gene>
<keyword evidence="5 7" id="KW-0472">Membrane</keyword>
<evidence type="ECO:0000256" key="3">
    <source>
        <dbReference type="ARBA" id="ARBA00022692"/>
    </source>
</evidence>
<keyword evidence="4 7" id="KW-1133">Transmembrane helix</keyword>
<feature type="transmembrane region" description="Helical" evidence="7">
    <location>
        <begin position="74"/>
        <end position="96"/>
    </location>
</feature>
<dbReference type="PANTHER" id="PTHR19282:SF521">
    <property type="entry name" value="IP01817P-RELATED"/>
    <property type="match status" value="1"/>
</dbReference>
<organism evidence="8 9">
    <name type="scientific">Drosophila hydei</name>
    <name type="common">Fruit fly</name>
    <dbReference type="NCBI Taxonomy" id="7224"/>
    <lineage>
        <taxon>Eukaryota</taxon>
        <taxon>Metazoa</taxon>
        <taxon>Ecdysozoa</taxon>
        <taxon>Arthropoda</taxon>
        <taxon>Hexapoda</taxon>
        <taxon>Insecta</taxon>
        <taxon>Pterygota</taxon>
        <taxon>Neoptera</taxon>
        <taxon>Endopterygota</taxon>
        <taxon>Diptera</taxon>
        <taxon>Brachycera</taxon>
        <taxon>Muscomorpha</taxon>
        <taxon>Ephydroidea</taxon>
        <taxon>Drosophilidae</taxon>
        <taxon>Drosophila</taxon>
    </lineage>
</organism>
<dbReference type="AlphaFoldDB" id="A0A6J1L814"/>
<dbReference type="Proteomes" id="UP000504633">
    <property type="component" value="Unplaced"/>
</dbReference>
<name>A0A6J1L814_DROHY</name>
<feature type="transmembrane region" description="Helical" evidence="7">
    <location>
        <begin position="7"/>
        <end position="32"/>
    </location>
</feature>
<dbReference type="RefSeq" id="XP_023162719.1">
    <property type="nucleotide sequence ID" value="XM_023306951.2"/>
</dbReference>
<feature type="disulfide bond" evidence="6">
    <location>
        <begin position="133"/>
        <end position="152"/>
    </location>
</feature>
<dbReference type="SUPFAM" id="SSF48652">
    <property type="entry name" value="Tetraspanin"/>
    <property type="match status" value="1"/>
</dbReference>
<dbReference type="Gene3D" id="1.10.1450.10">
    <property type="entry name" value="Tetraspanin"/>
    <property type="match status" value="1"/>
</dbReference>
<dbReference type="CDD" id="cd03127">
    <property type="entry name" value="tetraspanin_LEL"/>
    <property type="match status" value="1"/>
</dbReference>
<comment type="subcellular location">
    <subcellularLocation>
        <location evidence="1 7">Membrane</location>
        <topology evidence="1 7">Multi-pass membrane protein</topology>
    </subcellularLocation>
</comment>
<evidence type="ECO:0000313" key="8">
    <source>
        <dbReference type="Proteomes" id="UP000504633"/>
    </source>
</evidence>
<proteinExistence type="inferred from homology"/>
<keyword evidence="8" id="KW-1185">Reference proteome</keyword>
<dbReference type="InterPro" id="IPR008952">
    <property type="entry name" value="Tetraspanin_EC2_sf"/>
</dbReference>